<evidence type="ECO:0000256" key="1">
    <source>
        <dbReference type="SAM" id="MobiDB-lite"/>
    </source>
</evidence>
<reference evidence="2 3" key="1">
    <citation type="submission" date="2018-06" db="EMBL/GenBank/DDBJ databases">
        <title>Complete Genome Sequence of Bacillus velezensis DSYZ, a Plant Growth-Promoting Rhizobacterium with Antifungal Activity.</title>
        <authorList>
            <person name="Du B."/>
            <person name="Ding Y."/>
            <person name="Liu K."/>
            <person name="Yao L."/>
            <person name="Wang C."/>
            <person name="Li H."/>
            <person name="Liu H."/>
        </authorList>
    </citation>
    <scope>NUCLEOTIDE SEQUENCE [LARGE SCALE GENOMIC DNA]</scope>
    <source>
        <strain evidence="2 3">DSYZ</strain>
    </source>
</reference>
<organism evidence="2 3">
    <name type="scientific">Bacillus velezensis</name>
    <dbReference type="NCBI Taxonomy" id="492670"/>
    <lineage>
        <taxon>Bacteria</taxon>
        <taxon>Bacillati</taxon>
        <taxon>Bacillota</taxon>
        <taxon>Bacilli</taxon>
        <taxon>Bacillales</taxon>
        <taxon>Bacillaceae</taxon>
        <taxon>Bacillus</taxon>
        <taxon>Bacillus amyloliquefaciens group</taxon>
    </lineage>
</organism>
<protein>
    <submittedName>
        <fullName evidence="2">DUF4355 domain-containing protein</fullName>
    </submittedName>
</protein>
<feature type="compositionally biased region" description="Basic and acidic residues" evidence="1">
    <location>
        <begin position="148"/>
        <end position="159"/>
    </location>
</feature>
<proteinExistence type="predicted"/>
<dbReference type="EMBL" id="CP030150">
    <property type="protein sequence ID" value="AWX73451.1"/>
    <property type="molecule type" value="Genomic_DNA"/>
</dbReference>
<feature type="region of interest" description="Disordered" evidence="1">
    <location>
        <begin position="148"/>
        <end position="169"/>
    </location>
</feature>
<dbReference type="InterPro" id="IPR025580">
    <property type="entry name" value="Gp46"/>
</dbReference>
<evidence type="ECO:0000313" key="3">
    <source>
        <dbReference type="Proteomes" id="UP000250069"/>
    </source>
</evidence>
<dbReference type="Proteomes" id="UP000250069">
    <property type="component" value="Chromosome"/>
</dbReference>
<evidence type="ECO:0000313" key="2">
    <source>
        <dbReference type="EMBL" id="AWX73451.1"/>
    </source>
</evidence>
<sequence length="199" mass="22903">MDLKTVKEFLEQNKEKEEVKSYLEELSAVSADKVSGFLDTDEGKKILQPRLDEHFSKSLNTWKTNNLQKHVDEKVKELYPEKDPLELKVANLEKQLAMKEMRSFAMDKAHKEGLPLELVDLVMGEDQEKTSSNLDLLKGVFSQHIENKTQERLKADGIDPKGSQEPPKTFTMEQLKNMSEEEYIKNQKAVDAYLNSQSN</sequence>
<accession>A0ABC8DC44</accession>
<gene>
    <name evidence="2" type="ORF">BVDSYZ_16110</name>
</gene>
<dbReference type="RefSeq" id="WP_105322091.1">
    <property type="nucleotide sequence ID" value="NZ_CP026610.1"/>
</dbReference>
<dbReference type="AlphaFoldDB" id="A0ABC8DC44"/>
<name>A0ABC8DC44_BACVE</name>
<dbReference type="Pfam" id="PF14265">
    <property type="entry name" value="DUF4355"/>
    <property type="match status" value="1"/>
</dbReference>